<dbReference type="InterPro" id="IPR027417">
    <property type="entry name" value="P-loop_NTPase"/>
</dbReference>
<dbReference type="GO" id="GO:0005524">
    <property type="term" value="F:ATP binding"/>
    <property type="evidence" value="ECO:0007669"/>
    <property type="project" value="UniProtKB-KW"/>
</dbReference>
<dbReference type="GO" id="GO:0005886">
    <property type="term" value="C:plasma membrane"/>
    <property type="evidence" value="ECO:0007669"/>
    <property type="project" value="UniProtKB-SubCell"/>
</dbReference>
<dbReference type="KEGG" id="siq:DQ08_00535"/>
<keyword evidence="4" id="KW-0812">Transmembrane</keyword>
<dbReference type="STRING" id="1346.BMF34_00755"/>
<dbReference type="Proteomes" id="UP000269148">
    <property type="component" value="Unassembled WGS sequence"/>
</dbReference>
<feature type="transmembrane region" description="Helical" evidence="4">
    <location>
        <begin position="255"/>
        <end position="278"/>
    </location>
</feature>
<keyword evidence="4" id="KW-0472">Membrane</keyword>
<dbReference type="Proteomes" id="UP000025245">
    <property type="component" value="Chromosome"/>
</dbReference>
<keyword evidence="1" id="KW-0813">Transport</keyword>
<accession>A0A3L8GNS0</accession>
<dbReference type="Pfam" id="PF12679">
    <property type="entry name" value="ABC2_membrane_2"/>
    <property type="match status" value="1"/>
</dbReference>
<dbReference type="Gene3D" id="3.40.50.300">
    <property type="entry name" value="P-loop containing nucleotide triphosphate hydrolases"/>
    <property type="match status" value="1"/>
</dbReference>
<evidence type="ECO:0000313" key="8">
    <source>
        <dbReference type="Proteomes" id="UP000269148"/>
    </source>
</evidence>
<protein>
    <submittedName>
        <fullName evidence="6">ABC transporter permease</fullName>
    </submittedName>
</protein>
<dbReference type="PANTHER" id="PTHR42939">
    <property type="entry name" value="ABC TRANSPORTER ATP-BINDING PROTEIN ALBC-RELATED"/>
    <property type="match status" value="1"/>
</dbReference>
<evidence type="ECO:0000256" key="1">
    <source>
        <dbReference type="ARBA" id="ARBA00022448"/>
    </source>
</evidence>
<keyword evidence="7" id="KW-1185">Reference proteome</keyword>
<dbReference type="OrthoDB" id="9800309at2"/>
<organism evidence="6 8">
    <name type="scientific">Streptococcus iniae</name>
    <name type="common">Streptococcus shiloi</name>
    <dbReference type="NCBI Taxonomy" id="1346"/>
    <lineage>
        <taxon>Bacteria</taxon>
        <taxon>Bacillati</taxon>
        <taxon>Bacillota</taxon>
        <taxon>Bacilli</taxon>
        <taxon>Lactobacillales</taxon>
        <taxon>Streptococcaceae</taxon>
        <taxon>Streptococcus</taxon>
    </lineage>
</organism>
<dbReference type="GO" id="GO:0140359">
    <property type="term" value="F:ABC-type transporter activity"/>
    <property type="evidence" value="ECO:0007669"/>
    <property type="project" value="InterPro"/>
</dbReference>
<dbReference type="EMBL" id="QLQD01000008">
    <property type="protein sequence ID" value="RLU59396.1"/>
    <property type="molecule type" value="Genomic_DNA"/>
</dbReference>
<keyword evidence="4" id="KW-1133">Transmembrane helix</keyword>
<feature type="transmembrane region" description="Helical" evidence="4">
    <location>
        <begin position="203"/>
        <end position="222"/>
    </location>
</feature>
<evidence type="ECO:0000313" key="7">
    <source>
        <dbReference type="Proteomes" id="UP000025245"/>
    </source>
</evidence>
<gene>
    <name evidence="6" type="ORF">DIY07_00500</name>
    <name evidence="5" type="ORF">DQ08_00535</name>
</gene>
<name>A0A3L8GNS0_STRIN</name>
<dbReference type="AlphaFoldDB" id="A0A3L8GNS0"/>
<evidence type="ECO:0000256" key="3">
    <source>
        <dbReference type="ARBA" id="ARBA00022840"/>
    </source>
</evidence>
<reference evidence="6 8" key="2">
    <citation type="submission" date="2018-06" db="EMBL/GenBank/DDBJ databases">
        <title>Mutators as drivers of adaptation in pathogenic bacteria and a risk factor for host jumps and vaccine escape.</title>
        <authorList>
            <person name="Barnes A.C."/>
            <person name="Silayeva O."/>
        </authorList>
    </citation>
    <scope>NUCLEOTIDE SEQUENCE [LARGE SCALE GENOMIC DNA]</scope>
    <source>
        <strain evidence="6 8">QMA0445</strain>
    </source>
</reference>
<dbReference type="InterPro" id="IPR051782">
    <property type="entry name" value="ABC_Transporter_VariousFunc"/>
</dbReference>
<proteinExistence type="predicted"/>
<feature type="transmembrane region" description="Helical" evidence="4">
    <location>
        <begin position="290"/>
        <end position="312"/>
    </location>
</feature>
<evidence type="ECO:0000256" key="2">
    <source>
        <dbReference type="ARBA" id="ARBA00022741"/>
    </source>
</evidence>
<feature type="transmembrane region" description="Helical" evidence="4">
    <location>
        <begin position="148"/>
        <end position="166"/>
    </location>
</feature>
<evidence type="ECO:0000313" key="5">
    <source>
        <dbReference type="EMBL" id="AHY15003.1"/>
    </source>
</evidence>
<feature type="transmembrane region" description="Helical" evidence="4">
    <location>
        <begin position="319"/>
        <end position="339"/>
    </location>
</feature>
<evidence type="ECO:0000256" key="4">
    <source>
        <dbReference type="SAM" id="Phobius"/>
    </source>
</evidence>
<dbReference type="EMBL" id="CP007586">
    <property type="protein sequence ID" value="AHY15003.1"/>
    <property type="molecule type" value="Genomic_DNA"/>
</dbReference>
<keyword evidence="3" id="KW-0067">ATP-binding</keyword>
<dbReference type="PANTHER" id="PTHR42939:SF1">
    <property type="entry name" value="ABC TRANSPORTER ATP-BINDING PROTEIN ALBC-RELATED"/>
    <property type="match status" value="1"/>
</dbReference>
<sequence length="388" mass="43056">MQHKPDLLILHEPTSGLNPLMQERFFGLVKEACTAGSTCFLSSHVLSEIKNYCDRAAIIKDGKIVTVNTVANLTHTQAKQVTIWKDGQSKNFAHTGSSQDLLERLVSLAPDDFLVQEPSLEDLSLCTIMRRCHMTILKHELKQNFKSLLIWTLSVAVICAGCIYLYKSVEGQLAETAELYANMWDMTKAIGMDKVSLVTFDCYFVTEIVLMFGLGAGMFAGMQGAVALSKEEEGHTSEFLFTLPYGRSQILTWKYLAVLLNLLLFNIIVMGAEALAIWQIDLDVSWANFMIYHGLALLLQVEVATICFLISALSRKKQIGVALGLALLFYVMDMMSRIVPDIGFLKNWTPYNFDSGADVWSGEALNRTGLAIACLLICGSLIASFAIY</sequence>
<keyword evidence="2" id="KW-0547">Nucleotide-binding</keyword>
<reference evidence="5 7" key="1">
    <citation type="journal article" date="2014" name="Genome Announc.">
        <title>Complete Genome Sequence of a Virulent Strain, Streptococcus iniae ISET0901, Isolated from Diseased Tilapia.</title>
        <authorList>
            <person name="Pridgeon J.W."/>
            <person name="Zhang D."/>
            <person name="Zhang L."/>
        </authorList>
    </citation>
    <scope>NUCLEOTIDE SEQUENCE [LARGE SCALE GENOMIC DNA]</scope>
    <source>
        <strain evidence="5 7">ISET0901</strain>
    </source>
</reference>
<feature type="transmembrane region" description="Helical" evidence="4">
    <location>
        <begin position="368"/>
        <end position="387"/>
    </location>
</feature>
<dbReference type="SUPFAM" id="SSF52540">
    <property type="entry name" value="P-loop containing nucleoside triphosphate hydrolases"/>
    <property type="match status" value="1"/>
</dbReference>
<dbReference type="KEGG" id="sio:DW64_00535"/>
<evidence type="ECO:0000313" key="6">
    <source>
        <dbReference type="EMBL" id="RLU59396.1"/>
    </source>
</evidence>